<dbReference type="EMBL" id="CAQQ02019794">
    <property type="status" value="NOT_ANNOTATED_CDS"/>
    <property type="molecule type" value="Genomic_DNA"/>
</dbReference>
<feature type="compositionally biased region" description="Polar residues" evidence="1">
    <location>
        <begin position="52"/>
        <end position="64"/>
    </location>
</feature>
<dbReference type="HOGENOM" id="CLU_2006525_0_0_1"/>
<feature type="compositionally biased region" description="Basic and acidic residues" evidence="1">
    <location>
        <begin position="1"/>
        <end position="10"/>
    </location>
</feature>
<dbReference type="Proteomes" id="UP000015102">
    <property type="component" value="Unassembled WGS sequence"/>
</dbReference>
<protein>
    <submittedName>
        <fullName evidence="2">Uncharacterized protein</fullName>
    </submittedName>
</protein>
<dbReference type="EnsemblMetazoa" id="MESCA002490-RA">
    <property type="protein sequence ID" value="MESCA002490-PA"/>
    <property type="gene ID" value="MESCA002490"/>
</dbReference>
<evidence type="ECO:0000256" key="1">
    <source>
        <dbReference type="SAM" id="MobiDB-lite"/>
    </source>
</evidence>
<feature type="region of interest" description="Disordered" evidence="1">
    <location>
        <begin position="1"/>
        <end position="39"/>
    </location>
</feature>
<evidence type="ECO:0000313" key="3">
    <source>
        <dbReference type="Proteomes" id="UP000015102"/>
    </source>
</evidence>
<dbReference type="EMBL" id="CAQQ02019796">
    <property type="status" value="NOT_ANNOTATED_CDS"/>
    <property type="molecule type" value="Genomic_DNA"/>
</dbReference>
<reference evidence="2" key="2">
    <citation type="submission" date="2015-06" db="UniProtKB">
        <authorList>
            <consortium name="EnsemblMetazoa"/>
        </authorList>
    </citation>
    <scope>IDENTIFICATION</scope>
</reference>
<proteinExistence type="predicted"/>
<feature type="compositionally biased region" description="Basic and acidic residues" evidence="1">
    <location>
        <begin position="104"/>
        <end position="124"/>
    </location>
</feature>
<accession>T1GGH0</accession>
<dbReference type="EMBL" id="CAQQ02019795">
    <property type="status" value="NOT_ANNOTATED_CDS"/>
    <property type="molecule type" value="Genomic_DNA"/>
</dbReference>
<dbReference type="AlphaFoldDB" id="T1GGH0"/>
<evidence type="ECO:0000313" key="2">
    <source>
        <dbReference type="EnsemblMetazoa" id="MESCA002490-PA"/>
    </source>
</evidence>
<feature type="region of interest" description="Disordered" evidence="1">
    <location>
        <begin position="52"/>
        <end position="124"/>
    </location>
</feature>
<name>T1GGH0_MEGSC</name>
<sequence length="124" mass="14033">MELDKNKNVEVSEVYSEQEEEEEETIIVDDGEKESDSNKTLEGFVTTLQQKPLDIISSNNSQFKQPAIPGTEERKESPQDEQKMIVYSVSEQNPEDMASIPSQEESKMPDEHGLLPQKDGECVN</sequence>
<feature type="compositionally biased region" description="Acidic residues" evidence="1">
    <location>
        <begin position="16"/>
        <end position="33"/>
    </location>
</feature>
<organism evidence="2 3">
    <name type="scientific">Megaselia scalaris</name>
    <name type="common">Humpbacked fly</name>
    <name type="synonym">Phora scalaris</name>
    <dbReference type="NCBI Taxonomy" id="36166"/>
    <lineage>
        <taxon>Eukaryota</taxon>
        <taxon>Metazoa</taxon>
        <taxon>Ecdysozoa</taxon>
        <taxon>Arthropoda</taxon>
        <taxon>Hexapoda</taxon>
        <taxon>Insecta</taxon>
        <taxon>Pterygota</taxon>
        <taxon>Neoptera</taxon>
        <taxon>Endopterygota</taxon>
        <taxon>Diptera</taxon>
        <taxon>Brachycera</taxon>
        <taxon>Muscomorpha</taxon>
        <taxon>Platypezoidea</taxon>
        <taxon>Phoridae</taxon>
        <taxon>Megaseliini</taxon>
        <taxon>Megaselia</taxon>
    </lineage>
</organism>
<feature type="compositionally biased region" description="Basic and acidic residues" evidence="1">
    <location>
        <begin position="71"/>
        <end position="83"/>
    </location>
</feature>
<reference evidence="3" key="1">
    <citation type="submission" date="2013-02" db="EMBL/GenBank/DDBJ databases">
        <authorList>
            <person name="Hughes D."/>
        </authorList>
    </citation>
    <scope>NUCLEOTIDE SEQUENCE</scope>
    <source>
        <strain>Durham</strain>
        <strain evidence="3">NC isolate 2 -- Noor lab</strain>
    </source>
</reference>
<keyword evidence="3" id="KW-1185">Reference proteome</keyword>